<evidence type="ECO:0000313" key="1">
    <source>
        <dbReference type="EnsemblMetazoa" id="RPRC006106-PA"/>
    </source>
</evidence>
<dbReference type="InParanoid" id="T1HPY2"/>
<reference evidence="1" key="1">
    <citation type="submission" date="2015-05" db="UniProtKB">
        <authorList>
            <consortium name="EnsemblMetazoa"/>
        </authorList>
    </citation>
    <scope>IDENTIFICATION</scope>
</reference>
<dbReference type="EMBL" id="ACPB03021367">
    <property type="status" value="NOT_ANNOTATED_CDS"/>
    <property type="molecule type" value="Genomic_DNA"/>
</dbReference>
<keyword evidence="2" id="KW-1185">Reference proteome</keyword>
<evidence type="ECO:0000313" key="2">
    <source>
        <dbReference type="Proteomes" id="UP000015103"/>
    </source>
</evidence>
<dbReference type="EnsemblMetazoa" id="RPRC006106-RA">
    <property type="protein sequence ID" value="RPRC006106-PA"/>
    <property type="gene ID" value="RPRC006106"/>
</dbReference>
<dbReference type="VEuPathDB" id="VectorBase:RPRC006106"/>
<accession>T1HPY2</accession>
<sequence length="44" mass="4613">MTFKMQILVLLITVAVICTNSVTALPDGGGNQAYSSNSANIDQI</sequence>
<organism evidence="1 2">
    <name type="scientific">Rhodnius prolixus</name>
    <name type="common">Triatomid bug</name>
    <dbReference type="NCBI Taxonomy" id="13249"/>
    <lineage>
        <taxon>Eukaryota</taxon>
        <taxon>Metazoa</taxon>
        <taxon>Ecdysozoa</taxon>
        <taxon>Arthropoda</taxon>
        <taxon>Hexapoda</taxon>
        <taxon>Insecta</taxon>
        <taxon>Pterygota</taxon>
        <taxon>Neoptera</taxon>
        <taxon>Paraneoptera</taxon>
        <taxon>Hemiptera</taxon>
        <taxon>Heteroptera</taxon>
        <taxon>Panheteroptera</taxon>
        <taxon>Cimicomorpha</taxon>
        <taxon>Reduviidae</taxon>
        <taxon>Triatominae</taxon>
        <taxon>Rhodnius</taxon>
    </lineage>
</organism>
<dbReference type="Proteomes" id="UP000015103">
    <property type="component" value="Unassembled WGS sequence"/>
</dbReference>
<protein>
    <submittedName>
        <fullName evidence="1">Uncharacterized protein</fullName>
    </submittedName>
</protein>
<proteinExistence type="predicted"/>
<dbReference type="HOGENOM" id="CLU_3225173_0_0_1"/>
<dbReference type="AlphaFoldDB" id="T1HPY2"/>
<name>T1HPY2_RHOPR</name>